<comment type="caution">
    <text evidence="1">The sequence shown here is derived from an EMBL/GenBank/DDBJ whole genome shotgun (WGS) entry which is preliminary data.</text>
</comment>
<reference evidence="1 2" key="1">
    <citation type="submission" date="2024-02" db="EMBL/GenBank/DDBJ databases">
        <title>First report Erwinia aphidicola in onion in Chile.</title>
        <authorList>
            <person name="Valenzuela M."/>
            <person name="Pena M."/>
            <person name="Dutta B."/>
        </authorList>
    </citation>
    <scope>NUCLEOTIDE SEQUENCE [LARGE SCALE GENOMIC DNA]</scope>
    <source>
        <strain evidence="1 2">QCJ3A</strain>
    </source>
</reference>
<evidence type="ECO:0000313" key="1">
    <source>
        <dbReference type="EMBL" id="MEI2684786.1"/>
    </source>
</evidence>
<evidence type="ECO:0000313" key="2">
    <source>
        <dbReference type="Proteomes" id="UP001306592"/>
    </source>
</evidence>
<organism evidence="1 2">
    <name type="scientific">Erwinia aphidicola</name>
    <dbReference type="NCBI Taxonomy" id="68334"/>
    <lineage>
        <taxon>Bacteria</taxon>
        <taxon>Pseudomonadati</taxon>
        <taxon>Pseudomonadota</taxon>
        <taxon>Gammaproteobacteria</taxon>
        <taxon>Enterobacterales</taxon>
        <taxon>Erwiniaceae</taxon>
        <taxon>Erwinia</taxon>
    </lineage>
</organism>
<dbReference type="EMBL" id="JBANEI010000080">
    <property type="protein sequence ID" value="MEI2684786.1"/>
    <property type="molecule type" value="Genomic_DNA"/>
</dbReference>
<gene>
    <name evidence="1" type="ORF">V8N49_24655</name>
</gene>
<feature type="non-terminal residue" evidence="1">
    <location>
        <position position="1"/>
    </location>
</feature>
<accession>A0ABU8DN53</accession>
<protein>
    <submittedName>
        <fullName evidence="1">Uncharacterized protein</fullName>
    </submittedName>
</protein>
<name>A0ABU8DN53_ERWAP</name>
<keyword evidence="2" id="KW-1185">Reference proteome</keyword>
<sequence length="64" mass="7286">GLMWRECGASRLPLFSCPGVFSGELFRFFLTNEEGFQTGAVFCSEQSEESYPDALRSRLRVLFL</sequence>
<proteinExistence type="predicted"/>
<dbReference type="Proteomes" id="UP001306592">
    <property type="component" value="Unassembled WGS sequence"/>
</dbReference>
<dbReference type="RefSeq" id="WP_336204749.1">
    <property type="nucleotide sequence ID" value="NZ_JBANEI010000080.1"/>
</dbReference>